<reference evidence="1" key="1">
    <citation type="submission" date="2014-09" db="EMBL/GenBank/DDBJ databases">
        <authorList>
            <person name="Magalhaes I.L.F."/>
            <person name="Oliveira U."/>
            <person name="Santos F.R."/>
            <person name="Vidigal T.H.D.A."/>
            <person name="Brescovit A.D."/>
            <person name="Santos A.J."/>
        </authorList>
    </citation>
    <scope>NUCLEOTIDE SEQUENCE</scope>
    <source>
        <tissue evidence="1">Shoot tissue taken approximately 20 cm above the soil surface</tissue>
    </source>
</reference>
<dbReference type="InterPro" id="IPR044821">
    <property type="entry name" value="At1g28695/At4g15970-like"/>
</dbReference>
<dbReference type="PANTHER" id="PTHR46038">
    <property type="entry name" value="EXPRESSED PROTEIN-RELATED"/>
    <property type="match status" value="1"/>
</dbReference>
<protein>
    <submittedName>
        <fullName evidence="1">Uncharacterized protein</fullName>
    </submittedName>
</protein>
<dbReference type="PANTHER" id="PTHR46038:SF38">
    <property type="entry name" value="GLYCOSYLTRANSFERASE-RELATED"/>
    <property type="match status" value="1"/>
</dbReference>
<sequence length="69" mass="8039">MHANCCIGLQSKIYDLRIMMEDWRNYMSMPPSLKRYAALSWRVPQNCSLSLLSPLGMLMGWKQLKTAKM</sequence>
<name>A0A0A9AIJ7_ARUDO</name>
<dbReference type="AlphaFoldDB" id="A0A0A9AIJ7"/>
<accession>A0A0A9AIJ7</accession>
<reference evidence="1" key="2">
    <citation type="journal article" date="2015" name="Data Brief">
        <title>Shoot transcriptome of the giant reed, Arundo donax.</title>
        <authorList>
            <person name="Barrero R.A."/>
            <person name="Guerrero F.D."/>
            <person name="Moolhuijzen P."/>
            <person name="Goolsby J.A."/>
            <person name="Tidwell J."/>
            <person name="Bellgard S.E."/>
            <person name="Bellgard M.I."/>
        </authorList>
    </citation>
    <scope>NUCLEOTIDE SEQUENCE</scope>
    <source>
        <tissue evidence="1">Shoot tissue taken approximately 20 cm above the soil surface</tissue>
    </source>
</reference>
<evidence type="ECO:0000313" key="1">
    <source>
        <dbReference type="EMBL" id="JAD49663.1"/>
    </source>
</evidence>
<proteinExistence type="predicted"/>
<organism evidence="1">
    <name type="scientific">Arundo donax</name>
    <name type="common">Giant reed</name>
    <name type="synonym">Donax arundinaceus</name>
    <dbReference type="NCBI Taxonomy" id="35708"/>
    <lineage>
        <taxon>Eukaryota</taxon>
        <taxon>Viridiplantae</taxon>
        <taxon>Streptophyta</taxon>
        <taxon>Embryophyta</taxon>
        <taxon>Tracheophyta</taxon>
        <taxon>Spermatophyta</taxon>
        <taxon>Magnoliopsida</taxon>
        <taxon>Liliopsida</taxon>
        <taxon>Poales</taxon>
        <taxon>Poaceae</taxon>
        <taxon>PACMAD clade</taxon>
        <taxon>Arundinoideae</taxon>
        <taxon>Arundineae</taxon>
        <taxon>Arundo</taxon>
    </lineage>
</organism>
<dbReference type="EMBL" id="GBRH01248232">
    <property type="protein sequence ID" value="JAD49663.1"/>
    <property type="molecule type" value="Transcribed_RNA"/>
</dbReference>